<dbReference type="Proteomes" id="UP000010121">
    <property type="component" value="Unassembled WGS sequence"/>
</dbReference>
<dbReference type="EMBL" id="ACYY01000005">
    <property type="protein sequence ID" value="EEW26012.1"/>
    <property type="molecule type" value="Genomic_DNA"/>
</dbReference>
<name>C8RZ55_9RHOB</name>
<accession>C8RZ55</accession>
<comment type="caution">
    <text evidence="2">The sequence shown here is derived from an EMBL/GenBank/DDBJ whole genome shotgun (WGS) entry which is preliminary data.</text>
</comment>
<feature type="transmembrane region" description="Helical" evidence="1">
    <location>
        <begin position="12"/>
        <end position="32"/>
    </location>
</feature>
<proteinExistence type="predicted"/>
<keyword evidence="3" id="KW-1185">Reference proteome</keyword>
<protein>
    <submittedName>
        <fullName evidence="2">Uncharacterized protein</fullName>
    </submittedName>
</protein>
<gene>
    <name evidence="2" type="ORF">Rsw2DRAFT_1083</name>
</gene>
<evidence type="ECO:0000313" key="2">
    <source>
        <dbReference type="EMBL" id="EEW26012.1"/>
    </source>
</evidence>
<dbReference type="AlphaFoldDB" id="C8RZ55"/>
<keyword evidence="1" id="KW-0472">Membrane</keyword>
<sequence length="45" mass="4738">MAKILQSAKLRVIVLPLLGVLGTLFAMVWPVGQKAFCAGIASLVI</sequence>
<evidence type="ECO:0000313" key="3">
    <source>
        <dbReference type="Proteomes" id="UP000010121"/>
    </source>
</evidence>
<reference evidence="2 3" key="1">
    <citation type="submission" date="2009-08" db="EMBL/GenBank/DDBJ databases">
        <title>The draft genome of Rhodobacter sp. SW2.</title>
        <authorList>
            <consortium name="US DOE Joint Genome Institute (JGI-PGF)"/>
            <person name="Lucas S."/>
            <person name="Copeland A."/>
            <person name="Lapidus A."/>
            <person name="Glavina del Rio T."/>
            <person name="Tice H."/>
            <person name="Bruce D."/>
            <person name="Goodwin L."/>
            <person name="Pitluck S."/>
            <person name="Larimer F."/>
            <person name="Land M.L."/>
            <person name="Hauser L."/>
            <person name="Emerson D."/>
        </authorList>
    </citation>
    <scope>NUCLEOTIDE SEQUENCE [LARGE SCALE GENOMIC DNA]</scope>
    <source>
        <strain evidence="2 3">SW2</strain>
    </source>
</reference>
<keyword evidence="1" id="KW-1133">Transmembrane helix</keyword>
<dbReference type="RefSeq" id="WP_008028839.1">
    <property type="nucleotide sequence ID" value="NZ_ACYY01000005.1"/>
</dbReference>
<evidence type="ECO:0000256" key="1">
    <source>
        <dbReference type="SAM" id="Phobius"/>
    </source>
</evidence>
<organism evidence="2 3">
    <name type="scientific">Rhodobacter ferrooxidans</name>
    <dbReference type="NCBI Taxonomy" id="371731"/>
    <lineage>
        <taxon>Bacteria</taxon>
        <taxon>Pseudomonadati</taxon>
        <taxon>Pseudomonadota</taxon>
        <taxon>Alphaproteobacteria</taxon>
        <taxon>Rhodobacterales</taxon>
        <taxon>Rhodobacter group</taxon>
        <taxon>Rhodobacter</taxon>
    </lineage>
</organism>
<dbReference type="STRING" id="371731.Rsw2DRAFT_1083"/>
<keyword evidence="1" id="KW-0812">Transmembrane</keyword>